<name>A0A0B7NDB0_9FUNG</name>
<protein>
    <submittedName>
        <fullName evidence="1">Uncharacterized protein</fullName>
    </submittedName>
</protein>
<organism evidence="1 2">
    <name type="scientific">Parasitella parasitica</name>
    <dbReference type="NCBI Taxonomy" id="35722"/>
    <lineage>
        <taxon>Eukaryota</taxon>
        <taxon>Fungi</taxon>
        <taxon>Fungi incertae sedis</taxon>
        <taxon>Mucoromycota</taxon>
        <taxon>Mucoromycotina</taxon>
        <taxon>Mucoromycetes</taxon>
        <taxon>Mucorales</taxon>
        <taxon>Mucorineae</taxon>
        <taxon>Mucoraceae</taxon>
        <taxon>Parasitella</taxon>
    </lineage>
</organism>
<accession>A0A0B7NDB0</accession>
<keyword evidence="2" id="KW-1185">Reference proteome</keyword>
<dbReference type="AlphaFoldDB" id="A0A0B7NDB0"/>
<sequence>MNKLQTKIEHINNVVFLSIKERTKNLTEEYSKKLEKRRMIIKDIPFDSAFIIRSPEGRQSKLFHLYAGHNIVVRRTMAGNYILKDETNESQHCEYTPFKLKLVSIDETEIYVVEEIRDHRKRTDGGIE</sequence>
<reference evidence="1 2" key="1">
    <citation type="submission" date="2014-09" db="EMBL/GenBank/DDBJ databases">
        <authorList>
            <person name="Ellenberger Sabrina"/>
        </authorList>
    </citation>
    <scope>NUCLEOTIDE SEQUENCE [LARGE SCALE GENOMIC DNA]</scope>
    <source>
        <strain evidence="1 2">CBS 412.66</strain>
    </source>
</reference>
<evidence type="ECO:0000313" key="1">
    <source>
        <dbReference type="EMBL" id="CEP13437.1"/>
    </source>
</evidence>
<dbReference type="EMBL" id="LN729787">
    <property type="protein sequence ID" value="CEP13437.1"/>
    <property type="molecule type" value="Genomic_DNA"/>
</dbReference>
<dbReference type="Proteomes" id="UP000054107">
    <property type="component" value="Unassembled WGS sequence"/>
</dbReference>
<dbReference type="STRING" id="35722.A0A0B7NDB0"/>
<evidence type="ECO:0000313" key="2">
    <source>
        <dbReference type="Proteomes" id="UP000054107"/>
    </source>
</evidence>
<proteinExistence type="predicted"/>
<gene>
    <name evidence="1" type="primary">PARPA_07516.1 scaffold 28415</name>
</gene>
<dbReference type="OrthoDB" id="10693615at2759"/>